<dbReference type="InParanoid" id="A0A024FU56"/>
<dbReference type="EMBL" id="CAIX01000345">
    <property type="protein sequence ID" value="CCI10688.1"/>
    <property type="molecule type" value="Genomic_DNA"/>
</dbReference>
<organism evidence="1 2">
    <name type="scientific">Albugo candida</name>
    <dbReference type="NCBI Taxonomy" id="65357"/>
    <lineage>
        <taxon>Eukaryota</taxon>
        <taxon>Sar</taxon>
        <taxon>Stramenopiles</taxon>
        <taxon>Oomycota</taxon>
        <taxon>Peronosporomycetes</taxon>
        <taxon>Albuginales</taxon>
        <taxon>Albuginaceae</taxon>
        <taxon>Albugo</taxon>
    </lineage>
</organism>
<dbReference type="Proteomes" id="UP000053237">
    <property type="component" value="Unassembled WGS sequence"/>
</dbReference>
<proteinExistence type="predicted"/>
<comment type="caution">
    <text evidence="1">The sequence shown here is derived from an EMBL/GenBank/DDBJ whole genome shotgun (WGS) entry which is preliminary data.</text>
</comment>
<keyword evidence="2" id="KW-1185">Reference proteome</keyword>
<name>A0A024FU56_9STRA</name>
<dbReference type="AlphaFoldDB" id="A0A024FU56"/>
<reference evidence="1 2" key="1">
    <citation type="submission" date="2012-05" db="EMBL/GenBank/DDBJ databases">
        <title>Recombination and specialization in a pathogen metapopulation.</title>
        <authorList>
            <person name="Gardiner A."/>
            <person name="Kemen E."/>
            <person name="Schultz-Larsen T."/>
            <person name="MacLean D."/>
            <person name="Van Oosterhout C."/>
            <person name="Jones J.D.G."/>
        </authorList>
    </citation>
    <scope>NUCLEOTIDE SEQUENCE [LARGE SCALE GENOMIC DNA]</scope>
    <source>
        <strain evidence="1 2">Ac Nc2</strain>
    </source>
</reference>
<dbReference type="OrthoDB" id="166455at2759"/>
<evidence type="ECO:0000313" key="1">
    <source>
        <dbReference type="EMBL" id="CCI10688.1"/>
    </source>
</evidence>
<evidence type="ECO:0000313" key="2">
    <source>
        <dbReference type="Proteomes" id="UP000053237"/>
    </source>
</evidence>
<sequence length="51" mass="5668">MEAEFIAASHAGRELLGNRGLFGELDMKFVEPMLMWIGQSSGDQAIAKREE</sequence>
<accession>A0A024FU56</accession>
<protein>
    <submittedName>
        <fullName evidence="1">Uncharacterized protein</fullName>
    </submittedName>
</protein>
<gene>
    <name evidence="1" type="ORF">BN9_112410</name>
</gene>